<feature type="compositionally biased region" description="Basic residues" evidence="7">
    <location>
        <begin position="245"/>
        <end position="260"/>
    </location>
</feature>
<feature type="region of interest" description="Disordered" evidence="7">
    <location>
        <begin position="245"/>
        <end position="269"/>
    </location>
</feature>
<evidence type="ECO:0000256" key="4">
    <source>
        <dbReference type="ARBA" id="ARBA00022801"/>
    </source>
</evidence>
<evidence type="ECO:0000256" key="6">
    <source>
        <dbReference type="ARBA" id="ARBA00023118"/>
    </source>
</evidence>
<keyword evidence="9" id="KW-1185">Reference proteome</keyword>
<reference evidence="8 9" key="3">
    <citation type="journal article" date="2015" name="Genome Announc.">
        <title>Draft Genome Sequence of the Archiascomycetous Yeast Saitoella complicata.</title>
        <authorList>
            <person name="Yamauchi K."/>
            <person name="Kondo S."/>
            <person name="Hamamoto M."/>
            <person name="Takahashi Y."/>
            <person name="Ogura Y."/>
            <person name="Hayashi T."/>
            <person name="Nishida H."/>
        </authorList>
    </citation>
    <scope>NUCLEOTIDE SEQUENCE [LARGE SCALE GENOMIC DNA]</scope>
    <source>
        <strain evidence="8 9">NRRL Y-17804</strain>
    </source>
</reference>
<gene>
    <name evidence="8" type="ORF">G7K_0241-t1</name>
</gene>
<keyword evidence="6" id="KW-0051">Antiviral defense</keyword>
<dbReference type="Proteomes" id="UP000033140">
    <property type="component" value="Unassembled WGS sequence"/>
</dbReference>
<evidence type="ECO:0000256" key="1">
    <source>
        <dbReference type="ARBA" id="ARBA00022722"/>
    </source>
</evidence>
<dbReference type="GO" id="GO:0043571">
    <property type="term" value="P:maintenance of CRISPR repeat elements"/>
    <property type="evidence" value="ECO:0007669"/>
    <property type="project" value="InterPro"/>
</dbReference>
<evidence type="ECO:0000256" key="3">
    <source>
        <dbReference type="ARBA" id="ARBA00022759"/>
    </source>
</evidence>
<evidence type="ECO:0000313" key="8">
    <source>
        <dbReference type="EMBL" id="GAO45996.1"/>
    </source>
</evidence>
<dbReference type="CDD" id="cd09725">
    <property type="entry name" value="Cas2_I_II_III"/>
    <property type="match status" value="1"/>
</dbReference>
<keyword evidence="5" id="KW-0460">Magnesium</keyword>
<dbReference type="EMBL" id="BACD03000002">
    <property type="protein sequence ID" value="GAO45996.1"/>
    <property type="molecule type" value="Genomic_DNA"/>
</dbReference>
<keyword evidence="4" id="KW-0378">Hydrolase</keyword>
<dbReference type="InterPro" id="IPR021127">
    <property type="entry name" value="CRISPR_associated_Cas2"/>
</dbReference>
<reference evidence="8 9" key="1">
    <citation type="journal article" date="2011" name="J. Gen. Appl. Microbiol.">
        <title>Draft genome sequencing of the enigmatic yeast Saitoella complicata.</title>
        <authorList>
            <person name="Nishida H."/>
            <person name="Hamamoto M."/>
            <person name="Sugiyama J."/>
        </authorList>
    </citation>
    <scope>NUCLEOTIDE SEQUENCE [LARGE SCALE GENOMIC DNA]</scope>
    <source>
        <strain evidence="8 9">NRRL Y-17804</strain>
    </source>
</reference>
<evidence type="ECO:0000256" key="5">
    <source>
        <dbReference type="ARBA" id="ARBA00022842"/>
    </source>
</evidence>
<name>A0A0E9N8H3_SAICN</name>
<keyword evidence="3" id="KW-0255">Endonuclease</keyword>
<dbReference type="GO" id="GO:0004521">
    <property type="term" value="F:RNA endonuclease activity"/>
    <property type="evidence" value="ECO:0007669"/>
    <property type="project" value="InterPro"/>
</dbReference>
<accession>A0A0E9N8H3</accession>
<evidence type="ECO:0000256" key="7">
    <source>
        <dbReference type="SAM" id="MobiDB-lite"/>
    </source>
</evidence>
<keyword evidence="1" id="KW-0540">Nuclease</keyword>
<keyword evidence="2" id="KW-0479">Metal-binding</keyword>
<evidence type="ECO:0000256" key="2">
    <source>
        <dbReference type="ARBA" id="ARBA00022723"/>
    </source>
</evidence>
<evidence type="ECO:0000313" key="9">
    <source>
        <dbReference type="Proteomes" id="UP000033140"/>
    </source>
</evidence>
<protein>
    <submittedName>
        <fullName evidence="8">Uncharacterized protein</fullName>
    </submittedName>
</protein>
<organism evidence="8 9">
    <name type="scientific">Saitoella complicata (strain BCRC 22490 / CBS 7301 / JCM 7358 / NBRC 10748 / NRRL Y-17804)</name>
    <dbReference type="NCBI Taxonomy" id="698492"/>
    <lineage>
        <taxon>Eukaryota</taxon>
        <taxon>Fungi</taxon>
        <taxon>Dikarya</taxon>
        <taxon>Ascomycota</taxon>
        <taxon>Taphrinomycotina</taxon>
        <taxon>Taphrinomycotina incertae sedis</taxon>
        <taxon>Saitoella</taxon>
    </lineage>
</organism>
<reference evidence="8 9" key="2">
    <citation type="journal article" date="2014" name="J. Gen. Appl. Microbiol.">
        <title>The early diverging ascomycetous budding yeast Saitoella complicata has three histone deacetylases belonging to the Clr6, Hos2, and Rpd3 lineages.</title>
        <authorList>
            <person name="Nishida H."/>
            <person name="Matsumoto T."/>
            <person name="Kondo S."/>
            <person name="Hamamoto M."/>
            <person name="Yoshikawa H."/>
        </authorList>
    </citation>
    <scope>NUCLEOTIDE SEQUENCE [LARGE SCALE GENOMIC DNA]</scope>
    <source>
        <strain evidence="8 9">NRRL Y-17804</strain>
    </source>
</reference>
<proteinExistence type="predicted"/>
<dbReference type="AlphaFoldDB" id="A0A0E9N8H3"/>
<comment type="caution">
    <text evidence="8">The sequence shown here is derived from an EMBL/GenBank/DDBJ whole genome shotgun (WGS) entry which is preliminary data.</text>
</comment>
<sequence length="299" mass="33842">MHRLHRRRAPSDLMVPYPCRCSKERPKRTRAGEPSARCSVTTNTKTTKTKNSSQVQRLDFELNDPAGSCWARVVDRPWSTPPVIDVYLNSNLIMASRNPHHSAGTVRRQLFRPQKAVAPTLNGNPAAMRLLFGNNQNRGASQDVFMQPQDDIIIYDSVYHSLDEQLPLPEEDFENEREEAQDAAQIKAIYTSGNEDKELGEAVREHLKEKVQKLLEEEADCVRIFPLSQHINSYSTNDGLVASTQHRRHAHLSHHRKQSKSHNSSPAPRFDHVMVSLSLHIRAIDGYGTRGVPQTGMNS</sequence>